<proteinExistence type="predicted"/>
<gene>
    <name evidence="2" type="ORF">M9Y10_002356</name>
    <name evidence="1" type="ORF">M9Y10_040009</name>
</gene>
<accession>A0ABR2LAH3</accession>
<evidence type="ECO:0000313" key="1">
    <source>
        <dbReference type="EMBL" id="KAK8833865.1"/>
    </source>
</evidence>
<organism evidence="2 3">
    <name type="scientific">Tritrichomonas musculus</name>
    <dbReference type="NCBI Taxonomy" id="1915356"/>
    <lineage>
        <taxon>Eukaryota</taxon>
        <taxon>Metamonada</taxon>
        <taxon>Parabasalia</taxon>
        <taxon>Tritrichomonadida</taxon>
        <taxon>Tritrichomonadidae</taxon>
        <taxon>Tritrichomonas</taxon>
    </lineage>
</organism>
<evidence type="ECO:0000313" key="3">
    <source>
        <dbReference type="Proteomes" id="UP001470230"/>
    </source>
</evidence>
<evidence type="ECO:0000313" key="2">
    <source>
        <dbReference type="EMBL" id="KAK8900033.1"/>
    </source>
</evidence>
<protein>
    <recommendedName>
        <fullName evidence="4">H15 domain-containing protein</fullName>
    </recommendedName>
</protein>
<comment type="caution">
    <text evidence="2">The sequence shown here is derived from an EMBL/GenBank/DDBJ whole genome shotgun (WGS) entry which is preliminary data.</text>
</comment>
<reference evidence="2 3" key="1">
    <citation type="submission" date="2024-04" db="EMBL/GenBank/DDBJ databases">
        <title>Tritrichomonas musculus Genome.</title>
        <authorList>
            <person name="Alves-Ferreira E."/>
            <person name="Grigg M."/>
            <person name="Lorenzi H."/>
            <person name="Galac M."/>
        </authorList>
    </citation>
    <scope>NUCLEOTIDE SEQUENCE [LARGE SCALE GENOMIC DNA]</scope>
    <source>
        <strain evidence="2 3">EAF2021</strain>
    </source>
</reference>
<dbReference type="PANTHER" id="PTHR31751">
    <property type="entry name" value="SI:CH211-108C17.2-RELATED-RELATED"/>
    <property type="match status" value="1"/>
</dbReference>
<sequence length="492" mass="57817">MNQHTLRHSTFQELLERNVHKPKNIEKIKRNLKEILSIIINGYGYEGIESYCSMTEKYIISRTIYYDYLFLIDIVLRDLAEKVCQEKLDELKKTTQIKLGFDASWSHRRNGQHCLGILMDLKTNFIICFHLVHHGKEQAASLSSTEKHSKNMEGISLNHIIERTQIDSLSNLTFIHDCDLTDHKLISEKLPLAKIKFDTNHLCKKTKKIINQICMNDQDLKNLNELIQNFFSILLHDKNFNNEEKLQKWESMPNYFIEHEDLDPEYNAKALKTLDELISDISDTFSKVDPEYTTNPIESFNHSRASIASKNTAFRISWRIRAYVSIIKWNVPYWKKAIFDSFQLTLPNHVMLHEKALVETKRKKATTTKTDAYKKKRAIKRKIKANKYKVSSKDKMVHNYADDMLEDISSMDVRNKRRKGKFSPVQQLIIDAISALATEDKPFVPYNKIMKYITTYFDTSKYARPQFVIRSQVTRLVNMNILIQKRFSFKLV</sequence>
<dbReference type="Proteomes" id="UP001470230">
    <property type="component" value="Unassembled WGS sequence"/>
</dbReference>
<dbReference type="EMBL" id="JAPFFF010000618">
    <property type="protein sequence ID" value="KAK8833865.1"/>
    <property type="molecule type" value="Genomic_DNA"/>
</dbReference>
<dbReference type="PANTHER" id="PTHR31751:SF7">
    <property type="entry name" value="THAP-TYPE DOMAIN-CONTAINING PROTEIN"/>
    <property type="match status" value="1"/>
</dbReference>
<evidence type="ECO:0008006" key="4">
    <source>
        <dbReference type="Google" id="ProtNLM"/>
    </source>
</evidence>
<name>A0ABR2LAH3_9EUKA</name>
<keyword evidence="3" id="KW-1185">Reference proteome</keyword>
<dbReference type="EMBL" id="JAPFFF010000001">
    <property type="protein sequence ID" value="KAK8900033.1"/>
    <property type="molecule type" value="Genomic_DNA"/>
</dbReference>